<keyword evidence="1" id="KW-0812">Transmembrane</keyword>
<comment type="caution">
    <text evidence="2">The sequence shown here is derived from an EMBL/GenBank/DDBJ whole genome shotgun (WGS) entry which is preliminary data.</text>
</comment>
<dbReference type="AlphaFoldDB" id="A0A4Q1SBM1"/>
<protein>
    <submittedName>
        <fullName evidence="2">Uncharacterized protein</fullName>
    </submittedName>
</protein>
<name>A0A4Q1SBM1_9BACT</name>
<keyword evidence="3" id="KW-1185">Reference proteome</keyword>
<feature type="transmembrane region" description="Helical" evidence="1">
    <location>
        <begin position="206"/>
        <end position="228"/>
    </location>
</feature>
<reference evidence="2 3" key="1">
    <citation type="journal article" date="2016" name="Int. J. Syst. Evol. Microbiol.">
        <title>Acidipila dinghuensis sp. nov., an acidobacterium isolated from forest soil.</title>
        <authorList>
            <person name="Jiang Y.W."/>
            <person name="Wang J."/>
            <person name="Chen M.H."/>
            <person name="Lv Y.Y."/>
            <person name="Qiu L.H."/>
        </authorList>
    </citation>
    <scope>NUCLEOTIDE SEQUENCE [LARGE SCALE GENOMIC DNA]</scope>
    <source>
        <strain evidence="2 3">DHOF10</strain>
    </source>
</reference>
<keyword evidence="1" id="KW-1133">Transmembrane helix</keyword>
<evidence type="ECO:0000256" key="1">
    <source>
        <dbReference type="SAM" id="Phobius"/>
    </source>
</evidence>
<feature type="transmembrane region" description="Helical" evidence="1">
    <location>
        <begin position="130"/>
        <end position="159"/>
    </location>
</feature>
<organism evidence="2 3">
    <name type="scientific">Silvibacterium dinghuense</name>
    <dbReference type="NCBI Taxonomy" id="1560006"/>
    <lineage>
        <taxon>Bacteria</taxon>
        <taxon>Pseudomonadati</taxon>
        <taxon>Acidobacteriota</taxon>
        <taxon>Terriglobia</taxon>
        <taxon>Terriglobales</taxon>
        <taxon>Acidobacteriaceae</taxon>
        <taxon>Silvibacterium</taxon>
    </lineage>
</organism>
<proteinExistence type="predicted"/>
<dbReference type="EMBL" id="SDMK01000003">
    <property type="protein sequence ID" value="RXS94544.1"/>
    <property type="molecule type" value="Genomic_DNA"/>
</dbReference>
<dbReference type="RefSeq" id="WP_129209281.1">
    <property type="nucleotide sequence ID" value="NZ_BMGU01000005.1"/>
</dbReference>
<gene>
    <name evidence="2" type="ORF">ESZ00_15885</name>
</gene>
<evidence type="ECO:0000313" key="2">
    <source>
        <dbReference type="EMBL" id="RXS94544.1"/>
    </source>
</evidence>
<accession>A0A4Q1SBM1</accession>
<keyword evidence="1" id="KW-0472">Membrane</keyword>
<feature type="transmembrane region" description="Helical" evidence="1">
    <location>
        <begin position="41"/>
        <end position="66"/>
    </location>
</feature>
<dbReference type="OrthoDB" id="122526at2"/>
<feature type="transmembrane region" description="Helical" evidence="1">
    <location>
        <begin position="171"/>
        <end position="194"/>
    </location>
</feature>
<feature type="transmembrane region" description="Helical" evidence="1">
    <location>
        <begin position="78"/>
        <end position="95"/>
    </location>
</feature>
<dbReference type="Proteomes" id="UP000290253">
    <property type="component" value="Unassembled WGS sequence"/>
</dbReference>
<evidence type="ECO:0000313" key="3">
    <source>
        <dbReference type="Proteomes" id="UP000290253"/>
    </source>
</evidence>
<feature type="transmembrane region" description="Helical" evidence="1">
    <location>
        <begin position="12"/>
        <end position="35"/>
    </location>
</feature>
<sequence length="257" mass="27894">MSGSRPFFRSTAALALQQIVLVALLALLLAAWLHIPDANAFEILISIVLGMLIAGVVGIGESVIALRLMRKVISARRLLLGLGIVLIAMLLWYAISLGLEQLSAKEGLWAGYLNSRFPASLRNFFSYEHFYLWLSWILSALQWIVAGLLAAGAFAWIACNAPMRSFRAILLAGRFWMALLLLAIIGVVITGILLSWTPGHGLAVEAFSLVFRVLTVVVLNAAAIAWLLQVMAHVALGVQSVGTDEPPMIQPRTVDIP</sequence>